<comment type="pathway">
    <text evidence="1">Glycolipid biosynthesis; glycosylphosphatidylinositol-anchor biosynthesis.</text>
</comment>
<dbReference type="UniPathway" id="UPA00196"/>
<accession>A0A6P4I7Q6</accession>
<feature type="transmembrane region" description="Helical" evidence="1">
    <location>
        <begin position="568"/>
        <end position="590"/>
    </location>
</feature>
<keyword evidence="1" id="KW-0472">Membrane</keyword>
<dbReference type="InterPro" id="IPR007070">
    <property type="entry name" value="GPI_EtnP_transferase_1"/>
</dbReference>
<dbReference type="InterPro" id="IPR017852">
    <property type="entry name" value="GPI_EtnP_transferase_1_C"/>
</dbReference>
<keyword evidence="1" id="KW-0256">Endoplasmic reticulum</keyword>
<dbReference type="PANTHER" id="PTHR12250">
    <property type="entry name" value="PHOSPHATIDYLINOSITOL GLYCAN, CLASS N"/>
    <property type="match status" value="1"/>
</dbReference>
<dbReference type="AlphaFoldDB" id="A0A6P4I7Q6"/>
<feature type="transmembrane region" description="Helical" evidence="1">
    <location>
        <begin position="778"/>
        <end position="798"/>
    </location>
</feature>
<organism evidence="3 4">
    <name type="scientific">Drosophila kikkawai</name>
    <name type="common">Fruit fly</name>
    <dbReference type="NCBI Taxonomy" id="30033"/>
    <lineage>
        <taxon>Eukaryota</taxon>
        <taxon>Metazoa</taxon>
        <taxon>Ecdysozoa</taxon>
        <taxon>Arthropoda</taxon>
        <taxon>Hexapoda</taxon>
        <taxon>Insecta</taxon>
        <taxon>Pterygota</taxon>
        <taxon>Neoptera</taxon>
        <taxon>Endopterygota</taxon>
        <taxon>Diptera</taxon>
        <taxon>Brachycera</taxon>
        <taxon>Muscomorpha</taxon>
        <taxon>Ephydroidea</taxon>
        <taxon>Drosophilidae</taxon>
        <taxon>Drosophila</taxon>
        <taxon>Sophophora</taxon>
    </lineage>
</organism>
<evidence type="ECO:0000259" key="2">
    <source>
        <dbReference type="Pfam" id="PF04987"/>
    </source>
</evidence>
<dbReference type="PANTHER" id="PTHR12250:SF0">
    <property type="entry name" value="GPI ETHANOLAMINE PHOSPHATE TRANSFERASE 1"/>
    <property type="match status" value="1"/>
</dbReference>
<comment type="subcellular location">
    <subcellularLocation>
        <location evidence="1">Endoplasmic reticulum membrane</location>
        <topology evidence="1">Multi-pass membrane protein</topology>
    </subcellularLocation>
</comment>
<feature type="transmembrane region" description="Helical" evidence="1">
    <location>
        <begin position="391"/>
        <end position="409"/>
    </location>
</feature>
<comment type="similarity">
    <text evidence="1">Belongs to the PIGG/PIGN/PIGO family. PIGN subfamily.</text>
</comment>
<keyword evidence="3" id="KW-1185">Reference proteome</keyword>
<dbReference type="GO" id="GO:0006506">
    <property type="term" value="P:GPI anchor biosynthetic process"/>
    <property type="evidence" value="ECO:0007669"/>
    <property type="project" value="UniProtKB-UniPathway"/>
</dbReference>
<proteinExistence type="inferred from homology"/>
<keyword evidence="1" id="KW-1133">Transmembrane helix</keyword>
<sequence length="815" mass="92917">MLESYRSLVLLQLLPLLAVLLIYLRSTSLDGLEPQNSSEDIPPADRLVVFVRDDLSAQTFFANRCNNIPLLRNIFLHEGLVGVSCPEAPSYRPLSPYVALFSGVNEEAATVIRNWLWQSKATDSVFKRSHHNFAWTTAELGSYFPAMNLHRIMEIQPEDLVAESVLNFLSVDSHLLQKTKGIIFFVHLTGVEPSQKSLPKIEANIMDMYKRFEEKFPDKRTAYLLTSNLGKPKLLCRCNLAVESPFMLWGAGVAHTTTLGDRSIMVNATGHKLPLHVLNPLQLTPLMSALLGLPPPIYSSGMLPRGLLNVSLAYEAKAMLTNAQQLLAQARHLRGLHPSTTSSFWLDFQLMDSFVRNCRRLMGQERFKALREYSCNYMPLLIKEIDFYKDYFRGIMVWAVTVAGIGWLWCTHHLSHVQGQEVAPIRGLVWARGVSRLLTGLLVIFMMLEKIPFVVQAILLLPSLYWTITLKIITLKTELVSLRCGILSAILAMTCLGGFNRRYIMALGYLVFTCYSNRDAFRVRGMQLYLWLLLVLGLFFLSFLPETLGRLQPGAQLVSICLTLMRPLAFGVFLSPVTWLVNIAILLAYAEYILVGWLPWVTYAASWVYLGYVAYGQRRRLQPSELMFFNLSTLYTLTCTSYESVVIQMLAMELQLGLRMKLERNETIGPKTASHYILVYSWYSLFVIGSVPALGNYFDILHETTFGHFTLSYFLIMTLKLLVPWLLMLCILAGTYKDVWSHERKIFLRLLLLNSAMSLVLLHQVRNDGPWRNILSRFAKFAMVQVFPVVWLLLWRLANHKLGSKWISQLPERVA</sequence>
<dbReference type="GeneID" id="108072198"/>
<feature type="transmembrane region" description="Helical" evidence="1">
    <location>
        <begin position="528"/>
        <end position="548"/>
    </location>
</feature>
<dbReference type="OrthoDB" id="7867799at2759"/>
<dbReference type="GO" id="GO:0051377">
    <property type="term" value="F:mannose-ethanolamine phosphotransferase activity"/>
    <property type="evidence" value="ECO:0007669"/>
    <property type="project" value="UniProtKB-UniRule"/>
</dbReference>
<keyword evidence="1" id="KW-0337">GPI-anchor biosynthesis</keyword>
<feature type="transmembrane region" description="Helical" evidence="1">
    <location>
        <begin position="480"/>
        <end position="499"/>
    </location>
</feature>
<evidence type="ECO:0000313" key="3">
    <source>
        <dbReference type="Proteomes" id="UP001652661"/>
    </source>
</evidence>
<feature type="transmembrane region" description="Helical" evidence="1">
    <location>
        <begin position="6"/>
        <end position="24"/>
    </location>
</feature>
<name>A0A6P4I7Q6_DROKI</name>
<feature type="transmembrane region" description="Helical" evidence="1">
    <location>
        <begin position="746"/>
        <end position="766"/>
    </location>
</feature>
<feature type="domain" description="GPI ethanolamine phosphate transferase 1 C-terminal" evidence="2">
    <location>
        <begin position="385"/>
        <end position="769"/>
    </location>
</feature>
<feature type="transmembrane region" description="Helical" evidence="1">
    <location>
        <begin position="597"/>
        <end position="615"/>
    </location>
</feature>
<gene>
    <name evidence="4" type="primary">LOC108072198</name>
</gene>
<dbReference type="Pfam" id="PF04987">
    <property type="entry name" value="PigN"/>
    <property type="match status" value="1"/>
</dbReference>
<dbReference type="EC" id="2.-.-.-" evidence="1"/>
<feature type="transmembrane region" description="Helical" evidence="1">
    <location>
        <begin position="673"/>
        <end position="693"/>
    </location>
</feature>
<evidence type="ECO:0000313" key="4">
    <source>
        <dbReference type="RefSeq" id="XP_017018746.1"/>
    </source>
</evidence>
<keyword evidence="1 4" id="KW-0808">Transferase</keyword>
<evidence type="ECO:0000256" key="1">
    <source>
        <dbReference type="RuleBase" id="RU367138"/>
    </source>
</evidence>
<keyword evidence="1" id="KW-0812">Transmembrane</keyword>
<dbReference type="Proteomes" id="UP001652661">
    <property type="component" value="Chromosome 3R"/>
</dbReference>
<reference evidence="4" key="1">
    <citation type="submission" date="2025-08" db="UniProtKB">
        <authorList>
            <consortium name="RefSeq"/>
        </authorList>
    </citation>
    <scope>IDENTIFICATION</scope>
    <source>
        <strain evidence="4">14028-0561.14</strain>
        <tissue evidence="4">Whole fly</tissue>
    </source>
</reference>
<protein>
    <recommendedName>
        <fullName evidence="1">GPI ethanolamine phosphate transferase 1</fullName>
        <ecNumber evidence="1">2.-.-.-</ecNumber>
    </recommendedName>
</protein>
<feature type="transmembrane region" description="Helical" evidence="1">
    <location>
        <begin position="627"/>
        <end position="652"/>
    </location>
</feature>
<dbReference type="GO" id="GO:0005789">
    <property type="term" value="C:endoplasmic reticulum membrane"/>
    <property type="evidence" value="ECO:0007669"/>
    <property type="project" value="UniProtKB-SubCell"/>
</dbReference>
<dbReference type="RefSeq" id="XP_017018746.1">
    <property type="nucleotide sequence ID" value="XM_017163257.3"/>
</dbReference>
<feature type="transmembrane region" description="Helical" evidence="1">
    <location>
        <begin position="429"/>
        <end position="448"/>
    </location>
</feature>
<comment type="function">
    <text evidence="1">Ethanolamine phosphate transferase involved in glycosylphosphatidylinositol-anchor biosynthesis. Transfers ethanolamine phosphate to the first alpha-1,4-linked mannose of the glycosylphosphatidylinositol precursor of GPI-anchor.</text>
</comment>
<feature type="transmembrane region" description="Helical" evidence="1">
    <location>
        <begin position="713"/>
        <end position="734"/>
    </location>
</feature>